<protein>
    <recommendedName>
        <fullName evidence="3">Spermatogenesis-associated protein 1 C-terminal domain-containing protein</fullName>
    </recommendedName>
</protein>
<dbReference type="Pfam" id="PF15743">
    <property type="entry name" value="SPATA1_C"/>
    <property type="match status" value="1"/>
</dbReference>
<dbReference type="PANTHER" id="PTHR14421:SF3">
    <property type="entry name" value="SPERMATOGENESIS-ASSOCIATED PROTEIN 1"/>
    <property type="match status" value="1"/>
</dbReference>
<keyword evidence="5" id="KW-1185">Reference proteome</keyword>
<feature type="coiled-coil region" evidence="1">
    <location>
        <begin position="430"/>
        <end position="485"/>
    </location>
</feature>
<accession>A0A8T3D8M9</accession>
<evidence type="ECO:0000256" key="1">
    <source>
        <dbReference type="SAM" id="Coils"/>
    </source>
</evidence>
<gene>
    <name evidence="4" type="ORF">AGOR_G00149330</name>
</gene>
<reference evidence="4" key="1">
    <citation type="submission" date="2021-01" db="EMBL/GenBank/DDBJ databases">
        <authorList>
            <person name="Zahm M."/>
            <person name="Roques C."/>
            <person name="Cabau C."/>
            <person name="Klopp C."/>
            <person name="Donnadieu C."/>
            <person name="Jouanno E."/>
            <person name="Lampietro C."/>
            <person name="Louis A."/>
            <person name="Herpin A."/>
            <person name="Echchiki A."/>
            <person name="Berthelot C."/>
            <person name="Parey E."/>
            <person name="Roest-Crollius H."/>
            <person name="Braasch I."/>
            <person name="Postlethwait J."/>
            <person name="Bobe J."/>
            <person name="Montfort J."/>
            <person name="Bouchez O."/>
            <person name="Begum T."/>
            <person name="Mejri S."/>
            <person name="Adams A."/>
            <person name="Chen W.-J."/>
            <person name="Guiguen Y."/>
        </authorList>
    </citation>
    <scope>NUCLEOTIDE SEQUENCE</scope>
    <source>
        <tissue evidence="4">Blood</tissue>
    </source>
</reference>
<sequence>MSKIPGKIRPATPGLLELHVFFVPEEKWNAKLNKVAVEAIESFISAGFIRVYSDVSLETLRDELGGFLGTERPIDSFSFLKCVGRSLALVKGKQERELKVKAFVPPYAPQPELYLLPMVENSDSVLSRSLTPDRQSYHTDLQMFTSAKSFCVPAPKKEATKFPPIKRRPLQQPPPTRSQQDSGSSSSSDEKDDLLSSQEPGWDEPQGHLERAHGRSQSTLEQAEVPPAGESQAKSKTSVKKGPRFHRNHTRDSGVPESLEDRDSGFSLSQDRKSKDSRPLKVNSKKSIDRVCNSPPRLSDPVQYPPAPANSRPAIATRKPIASVFLTDRDELIKQIKLTKEERKQLERTRQGLLRKGKDLLAQNRYRRNQVRDSWKRKYFDTKKATEPLENTLKSLRQELEAFYHKLLHQLQARDGRRKAKGPGKLSNTKNELIIQIISERNEIDKLKKKVDDAKMKLIAEVKLREQATTELQTLKAELMQKKSQYCLSTRHSGVLGNGVGS</sequence>
<feature type="region of interest" description="Disordered" evidence="2">
    <location>
        <begin position="155"/>
        <end position="313"/>
    </location>
</feature>
<feature type="domain" description="Spermatogenesis-associated protein 1 C-terminal" evidence="3">
    <location>
        <begin position="334"/>
        <end position="483"/>
    </location>
</feature>
<proteinExistence type="predicted"/>
<dbReference type="PANTHER" id="PTHR14421">
    <property type="entry name" value="SPERMATOGENESIS-ASSOCIATED PROTEIN 1"/>
    <property type="match status" value="1"/>
</dbReference>
<dbReference type="EMBL" id="JAERUA010000013">
    <property type="protein sequence ID" value="KAI1891984.1"/>
    <property type="molecule type" value="Genomic_DNA"/>
</dbReference>
<feature type="compositionally biased region" description="Basic and acidic residues" evidence="2">
    <location>
        <begin position="250"/>
        <end position="279"/>
    </location>
</feature>
<keyword evidence="1" id="KW-0175">Coiled coil</keyword>
<dbReference type="InterPro" id="IPR031478">
    <property type="entry name" value="SPATA1_C"/>
</dbReference>
<feature type="coiled-coil region" evidence="1">
    <location>
        <begin position="329"/>
        <end position="356"/>
    </location>
</feature>
<dbReference type="Proteomes" id="UP000829720">
    <property type="component" value="Unassembled WGS sequence"/>
</dbReference>
<dbReference type="AlphaFoldDB" id="A0A8T3D8M9"/>
<dbReference type="OrthoDB" id="9901850at2759"/>
<evidence type="ECO:0000256" key="2">
    <source>
        <dbReference type="SAM" id="MobiDB-lite"/>
    </source>
</evidence>
<name>A0A8T3D8M9_9TELE</name>
<organism evidence="4 5">
    <name type="scientific">Albula goreensis</name>
    <dbReference type="NCBI Taxonomy" id="1534307"/>
    <lineage>
        <taxon>Eukaryota</taxon>
        <taxon>Metazoa</taxon>
        <taxon>Chordata</taxon>
        <taxon>Craniata</taxon>
        <taxon>Vertebrata</taxon>
        <taxon>Euteleostomi</taxon>
        <taxon>Actinopterygii</taxon>
        <taxon>Neopterygii</taxon>
        <taxon>Teleostei</taxon>
        <taxon>Albuliformes</taxon>
        <taxon>Albulidae</taxon>
        <taxon>Albula</taxon>
    </lineage>
</organism>
<dbReference type="InterPro" id="IPR039062">
    <property type="entry name" value="SPAT1"/>
</dbReference>
<evidence type="ECO:0000313" key="4">
    <source>
        <dbReference type="EMBL" id="KAI1891984.1"/>
    </source>
</evidence>
<evidence type="ECO:0000313" key="5">
    <source>
        <dbReference type="Proteomes" id="UP000829720"/>
    </source>
</evidence>
<evidence type="ECO:0000259" key="3">
    <source>
        <dbReference type="Pfam" id="PF15743"/>
    </source>
</evidence>
<comment type="caution">
    <text evidence="4">The sequence shown here is derived from an EMBL/GenBank/DDBJ whole genome shotgun (WGS) entry which is preliminary data.</text>
</comment>
<feature type="compositionally biased region" description="Basic residues" evidence="2">
    <location>
        <begin position="237"/>
        <end position="249"/>
    </location>
</feature>
<feature type="compositionally biased region" description="Low complexity" evidence="2">
    <location>
        <begin position="178"/>
        <end position="187"/>
    </location>
</feature>